<evidence type="ECO:0000313" key="11">
    <source>
        <dbReference type="EMBL" id="KAF4695991.1"/>
    </source>
</evidence>
<reference evidence="11 12" key="1">
    <citation type="submission" date="2020-04" db="EMBL/GenBank/DDBJ databases">
        <title>Perkinsus olseni comparative genomics.</title>
        <authorList>
            <person name="Bogema D.R."/>
        </authorList>
    </citation>
    <scope>NUCLEOTIDE SEQUENCE [LARGE SCALE GENOMIC DNA]</scope>
    <source>
        <strain evidence="11">00978-12</strain>
    </source>
</reference>
<keyword evidence="7" id="KW-0966">Cell projection</keyword>
<evidence type="ECO:0000313" key="12">
    <source>
        <dbReference type="Proteomes" id="UP000541610"/>
    </source>
</evidence>
<evidence type="ECO:0000256" key="8">
    <source>
        <dbReference type="ARBA" id="ARBA00037822"/>
    </source>
</evidence>
<dbReference type="GO" id="GO:0060294">
    <property type="term" value="P:cilium movement involved in cell motility"/>
    <property type="evidence" value="ECO:0007669"/>
    <property type="project" value="InterPro"/>
</dbReference>
<organism evidence="11 12">
    <name type="scientific">Perkinsus olseni</name>
    <name type="common">Perkinsus atlanticus</name>
    <dbReference type="NCBI Taxonomy" id="32597"/>
    <lineage>
        <taxon>Eukaryota</taxon>
        <taxon>Sar</taxon>
        <taxon>Alveolata</taxon>
        <taxon>Perkinsozoa</taxon>
        <taxon>Perkinsea</taxon>
        <taxon>Perkinsida</taxon>
        <taxon>Perkinsidae</taxon>
        <taxon>Perkinsus</taxon>
    </lineage>
</organism>
<dbReference type="AlphaFoldDB" id="A0A7J6PKI6"/>
<keyword evidence="6" id="KW-0206">Cytoskeleton</keyword>
<protein>
    <recommendedName>
        <fullName evidence="10">Radial spoke head protein 9 homolog</fullName>
    </recommendedName>
</protein>
<dbReference type="OrthoDB" id="10258956at2759"/>
<accession>A0A7J6PKI6</accession>
<evidence type="ECO:0000256" key="5">
    <source>
        <dbReference type="ARBA" id="ARBA00023069"/>
    </source>
</evidence>
<evidence type="ECO:0000256" key="10">
    <source>
        <dbReference type="ARBA" id="ARBA00041080"/>
    </source>
</evidence>
<proteinExistence type="inferred from homology"/>
<dbReference type="GO" id="GO:0001534">
    <property type="term" value="C:radial spoke"/>
    <property type="evidence" value="ECO:0007669"/>
    <property type="project" value="InterPro"/>
</dbReference>
<dbReference type="GO" id="GO:0035082">
    <property type="term" value="P:axoneme assembly"/>
    <property type="evidence" value="ECO:0007669"/>
    <property type="project" value="InterPro"/>
</dbReference>
<gene>
    <name evidence="11" type="primary">RSPH9</name>
    <name evidence="11" type="ORF">FOZ60_002712</name>
</gene>
<dbReference type="GO" id="GO:0044458">
    <property type="term" value="P:motile cilium assembly"/>
    <property type="evidence" value="ECO:0007669"/>
    <property type="project" value="TreeGrafter"/>
</dbReference>
<dbReference type="InterPro" id="IPR006802">
    <property type="entry name" value="Radial_spoke"/>
</dbReference>
<evidence type="ECO:0000256" key="4">
    <source>
        <dbReference type="ARBA" id="ARBA00022846"/>
    </source>
</evidence>
<name>A0A7J6PKI6_PEROL</name>
<sequence>MDAHTFDVALKFCGGQGSTLSPQEILTIRAGLDQLKCDAKFDKVYFWGRIAGIKGSYYIAYGLRSCSDALPKKEFYFSTSTASDFVELPELVESEEDIVKSLVDQTQPFIGVPSKLVATEKLPKGAEDEEKENAPTPLKVTDLQRLALAVPHIDAETSVVPAGAHCVSDSFKVKESVAFRGLSFVDAGSIASFRHFRPSSDASALRALVSDDAAFMTSSNFLDTLEEDFPKGSAWVLRPNVQPLQGATLLRSLVWPGYTAFHVPATTLYGGVYLEASSLDRSYDVETEDGNIYPVYTRLDRGLPSCQLLWVAFPSDQYVLESLSLGGRRSQLAEISLPYVHNSICATMRNHRPCITFVFNSLVTQVTGWSVSEDSPRDSLPLAVVKSSGTPVDLLVELTTAAPFSDAFYGIAPGLGFSDNLLIRMSRMSGMWMCESLCTVPELIQGFAVLESEIFISVGVEEPTGGGDEQTVLQRREGQGWETLLIIPRQCTSMDIDFKRKWIYILGGAVLYQFDLPMVGAARGGTGIAANAANITPERIFLRPDGGLWITRILQPDPHLLDFDHRIEVWHPIVD</sequence>
<keyword evidence="5" id="KW-0969">Cilium</keyword>
<keyword evidence="2" id="KW-0963">Cytoplasm</keyword>
<comment type="similarity">
    <text evidence="9">Belongs to the flagellar radial spoke RSP9 family.</text>
</comment>
<comment type="subcellular location">
    <subcellularLocation>
        <location evidence="8">Cell projection</location>
        <location evidence="8">Kinocilium</location>
    </subcellularLocation>
    <subcellularLocation>
        <location evidence="1">Cytoplasm</location>
        <location evidence="1">Cytoskeleton</location>
        <location evidence="1">Flagellum axoneme</location>
    </subcellularLocation>
</comment>
<evidence type="ECO:0000256" key="2">
    <source>
        <dbReference type="ARBA" id="ARBA00022490"/>
    </source>
</evidence>
<keyword evidence="3" id="KW-0970">Cilium biogenesis/degradation</keyword>
<evidence type="ECO:0000256" key="9">
    <source>
        <dbReference type="ARBA" id="ARBA00038319"/>
    </source>
</evidence>
<dbReference type="Pfam" id="PF04712">
    <property type="entry name" value="Radial_spoke"/>
    <property type="match status" value="1"/>
</dbReference>
<evidence type="ECO:0000256" key="7">
    <source>
        <dbReference type="ARBA" id="ARBA00023273"/>
    </source>
</evidence>
<dbReference type="InterPro" id="IPR055316">
    <property type="entry name" value="RSP9"/>
</dbReference>
<comment type="caution">
    <text evidence="11">The sequence shown here is derived from an EMBL/GenBank/DDBJ whole genome shotgun (WGS) entry which is preliminary data.</text>
</comment>
<evidence type="ECO:0000256" key="3">
    <source>
        <dbReference type="ARBA" id="ARBA00022794"/>
    </source>
</evidence>
<dbReference type="PANTHER" id="PTHR22069:SF0">
    <property type="entry name" value="RADIAL SPOKE HEAD PROTEIN 9 HOMOLOG"/>
    <property type="match status" value="1"/>
</dbReference>
<dbReference type="PANTHER" id="PTHR22069">
    <property type="entry name" value="MITOCHONDRIAL RIBOSOMAL PROTEIN S18"/>
    <property type="match status" value="1"/>
</dbReference>
<keyword evidence="4" id="KW-0282">Flagellum</keyword>
<evidence type="ECO:0000256" key="1">
    <source>
        <dbReference type="ARBA" id="ARBA00004611"/>
    </source>
</evidence>
<dbReference type="Proteomes" id="UP000541610">
    <property type="component" value="Unassembled WGS sequence"/>
</dbReference>
<dbReference type="EMBL" id="JABANP010000015">
    <property type="protein sequence ID" value="KAF4695991.1"/>
    <property type="molecule type" value="Genomic_DNA"/>
</dbReference>
<evidence type="ECO:0000256" key="6">
    <source>
        <dbReference type="ARBA" id="ARBA00023212"/>
    </source>
</evidence>